<name>A0A830FLE9_9EURY</name>
<reference evidence="1" key="2">
    <citation type="submission" date="2020-09" db="EMBL/GenBank/DDBJ databases">
        <authorList>
            <person name="Sun Q."/>
            <person name="Ohkuma M."/>
        </authorList>
    </citation>
    <scope>NUCLEOTIDE SEQUENCE</scope>
    <source>
        <strain evidence="1">JCM 19596</strain>
    </source>
</reference>
<dbReference type="EMBL" id="BMPG01000003">
    <property type="protein sequence ID" value="GGL67289.1"/>
    <property type="molecule type" value="Genomic_DNA"/>
</dbReference>
<protein>
    <submittedName>
        <fullName evidence="1">Uncharacterized protein</fullName>
    </submittedName>
</protein>
<comment type="caution">
    <text evidence="1">The sequence shown here is derived from an EMBL/GenBank/DDBJ whole genome shotgun (WGS) entry which is preliminary data.</text>
</comment>
<sequence length="167" mass="18067">MRVSLTHKDAPNFPRDNNDSVSDYVVDMENSDMMVYPFVSADLVTSFITDNVLVDVPGGGYHEAGKGAFGTSNKRAELGGGSAVLLSRNYKSPQPVIRESSGGVQVSVDGGSYSVEAGSSNEIELDPRTVHTKTNGKKKKEKSTSITPVVHVQNYGRLDVRRFKEGQ</sequence>
<keyword evidence="2" id="KW-1185">Reference proteome</keyword>
<reference evidence="1" key="1">
    <citation type="journal article" date="2014" name="Int. J. Syst. Evol. Microbiol.">
        <title>Complete genome sequence of Corynebacterium casei LMG S-19264T (=DSM 44701T), isolated from a smear-ripened cheese.</title>
        <authorList>
            <consortium name="US DOE Joint Genome Institute (JGI-PGF)"/>
            <person name="Walter F."/>
            <person name="Albersmeier A."/>
            <person name="Kalinowski J."/>
            <person name="Ruckert C."/>
        </authorList>
    </citation>
    <scope>NUCLEOTIDE SEQUENCE</scope>
    <source>
        <strain evidence="1">JCM 19596</strain>
    </source>
</reference>
<evidence type="ECO:0000313" key="1">
    <source>
        <dbReference type="EMBL" id="GGL67289.1"/>
    </source>
</evidence>
<dbReference type="AlphaFoldDB" id="A0A830FLE9"/>
<evidence type="ECO:0000313" key="2">
    <source>
        <dbReference type="Proteomes" id="UP000607197"/>
    </source>
</evidence>
<proteinExistence type="predicted"/>
<accession>A0A830FLE9</accession>
<organism evidence="1 2">
    <name type="scientific">Halocalculus aciditolerans</name>
    <dbReference type="NCBI Taxonomy" id="1383812"/>
    <lineage>
        <taxon>Archaea</taxon>
        <taxon>Methanobacteriati</taxon>
        <taxon>Methanobacteriota</taxon>
        <taxon>Stenosarchaea group</taxon>
        <taxon>Halobacteria</taxon>
        <taxon>Halobacteriales</taxon>
        <taxon>Halobacteriaceae</taxon>
        <taxon>Halocalculus</taxon>
    </lineage>
</organism>
<gene>
    <name evidence="1" type="ORF">GCM10009039_26670</name>
</gene>
<dbReference type="Proteomes" id="UP000607197">
    <property type="component" value="Unassembled WGS sequence"/>
</dbReference>